<sequence>MTLPTPPGTSRKEKENCASKSTNGRVVWSQHNKFHNLSSPPRRSLTSSAKKEPPARSILKRNPHPLLPLFIEKQREETPEPSDPLIDLHYLEWPVSKIIAGDASLRDLIEAYSVLAARLRAAVCETTDGDCSWPLFQPLRKNSVAFVDAVVRDLGRAIVDPLARATQTGDTPSTPVTAWTALPSPKSPKKRAGMTEDQVKHARDLCTTTHAVLKLLAFAFTVPAVYRVFTDDQLGSILTQALAIPLANELPTPNARKTCALAIWLIQSQRLPIEVLAPAKDRITYALRRAIEGELGKEGKKGSASDGLRAIHDLSLHEPSVFVPAFTELLPSALDNLLAPTLNLRAQACHAIGGFALASSQIPPSPVHSRISGAVASFLTAVPPSPRKPNSNPLLNTSPTPDPLIVRTLRTTLNANDPVQAPQGPVWAISVIASFIVLLGPRISSSVKIGRILSALLSLAMRHKKSSVRALTCLAWRPITWAYFQPPLLQDDGEDGEEEMASDDDQAPALLSRQEEDNKEAFWRVVRSVIDMGAGMATVAALLANRTDDEGDLAKVIVVLKAMVHKGGYACRDAMEIMRRLVGSETVPDWSWSKLLPRPLFSVHPGLLTAEFKTLSSAVKPIVDDASVAEDVRPLTKTELRIPAVFDGLIEVWRDALTQVNLSTDAQLPSEVVEIWRGLLTSAVSGLQGADDDDALLKLAERIGSILSNILEDPDVQLVPKPETPPADHLMFDPEIVHNPALTPHARSNAAMKLSVTRDLWECAHQIVPAHEIGVASENVLAFLMEKESSLVWETDSPHDAREQWALLCTEMLVHCRAGPLKVFWGMRSTSKKWEWGWSAEVRSLVWRNFAERWREIACAKWENALVLLGVPFADRDAWDMTTEDLDVWDATLQFCIDKSLDEGVDSSRVLDHVASIISSTHIPTSTSSTRVADILLSRLDISDAVEVPATLLEFVNDTLESTYPPEPRNKVVSMWLLRTVTRVIDSCPVGLLQSAVQALQAGLSTWVADEYRVFSHEEYSFDVVPVYEAAVVCAQSLYPSSGALVALAPLLESGFIGREDKPESVAQTFRDFWAATYAGSTPPQDGWPQRLLAYLPTPVEEVASMELEPVCTTGSVLDVADLFAAGVPDSDTEESIPALVRDAPRDVPAALLGAAFAMGPTCTVAADDEEPVAGPSTLAASPIRPAQPQSLPVTPKTPLCMSLSTPPHRRSKNLDTGREQHTLSPVNLPFSARVVLPVTPSRSPRTPRKVATHDDKENASPRPVIASVMERIAMQSPTLSHLGKRGPPESLAEERPAKKGRLNGSPVSIFQHRNLEASPASNDSEEDRLLVERDLFSTPSSSKYRPMSTPSPLKRPAISARSFYDSVASRRRSHIANVSPSPTPSRKRKGIFMDAVEVPLLRDVRKQQRRESAEGESLVPRGSLRRVQSLNLPGSSRRTGPPSKRPKLRVSSSLGFSSSPLRALEDARIDSDDSVIASHSPALDKADVPSSDDDPHVGQVTPHHLVSPAMRRLWDSDPPSDDSNASVSPSREHVARRIFQRLGSGSQLNMSSPRLAALFVSDPVGSE</sequence>
<reference evidence="1" key="2">
    <citation type="journal article" date="2022" name="New Phytol.">
        <title>Evolutionary transition to the ectomycorrhizal habit in the genomes of a hyperdiverse lineage of mushroom-forming fungi.</title>
        <authorList>
            <person name="Looney B."/>
            <person name="Miyauchi S."/>
            <person name="Morin E."/>
            <person name="Drula E."/>
            <person name="Courty P.E."/>
            <person name="Kohler A."/>
            <person name="Kuo A."/>
            <person name="LaButti K."/>
            <person name="Pangilinan J."/>
            <person name="Lipzen A."/>
            <person name="Riley R."/>
            <person name="Andreopoulos W."/>
            <person name="He G."/>
            <person name="Johnson J."/>
            <person name="Nolan M."/>
            <person name="Tritt A."/>
            <person name="Barry K.W."/>
            <person name="Grigoriev I.V."/>
            <person name="Nagy L.G."/>
            <person name="Hibbett D."/>
            <person name="Henrissat B."/>
            <person name="Matheny P.B."/>
            <person name="Labbe J."/>
            <person name="Martin F.M."/>
        </authorList>
    </citation>
    <scope>NUCLEOTIDE SEQUENCE</scope>
    <source>
        <strain evidence="1">HHB10654</strain>
    </source>
</reference>
<organism evidence="1 2">
    <name type="scientific">Artomyces pyxidatus</name>
    <dbReference type="NCBI Taxonomy" id="48021"/>
    <lineage>
        <taxon>Eukaryota</taxon>
        <taxon>Fungi</taxon>
        <taxon>Dikarya</taxon>
        <taxon>Basidiomycota</taxon>
        <taxon>Agaricomycotina</taxon>
        <taxon>Agaricomycetes</taxon>
        <taxon>Russulales</taxon>
        <taxon>Auriscalpiaceae</taxon>
        <taxon>Artomyces</taxon>
    </lineage>
</organism>
<keyword evidence="2" id="KW-1185">Reference proteome</keyword>
<evidence type="ECO:0000313" key="2">
    <source>
        <dbReference type="Proteomes" id="UP000814140"/>
    </source>
</evidence>
<gene>
    <name evidence="1" type="ORF">BV25DRAFT_1857413</name>
</gene>
<evidence type="ECO:0000313" key="1">
    <source>
        <dbReference type="EMBL" id="KAI0061493.1"/>
    </source>
</evidence>
<accession>A0ACB8T065</accession>
<dbReference type="EMBL" id="MU277212">
    <property type="protein sequence ID" value="KAI0061493.1"/>
    <property type="molecule type" value="Genomic_DNA"/>
</dbReference>
<protein>
    <submittedName>
        <fullName evidence="1">Uncharacterized protein</fullName>
    </submittedName>
</protein>
<reference evidence="1" key="1">
    <citation type="submission" date="2021-03" db="EMBL/GenBank/DDBJ databases">
        <authorList>
            <consortium name="DOE Joint Genome Institute"/>
            <person name="Ahrendt S."/>
            <person name="Looney B.P."/>
            <person name="Miyauchi S."/>
            <person name="Morin E."/>
            <person name="Drula E."/>
            <person name="Courty P.E."/>
            <person name="Chicoki N."/>
            <person name="Fauchery L."/>
            <person name="Kohler A."/>
            <person name="Kuo A."/>
            <person name="Labutti K."/>
            <person name="Pangilinan J."/>
            <person name="Lipzen A."/>
            <person name="Riley R."/>
            <person name="Andreopoulos W."/>
            <person name="He G."/>
            <person name="Johnson J."/>
            <person name="Barry K.W."/>
            <person name="Grigoriev I.V."/>
            <person name="Nagy L."/>
            <person name="Hibbett D."/>
            <person name="Henrissat B."/>
            <person name="Matheny P.B."/>
            <person name="Labbe J."/>
            <person name="Martin F."/>
        </authorList>
    </citation>
    <scope>NUCLEOTIDE SEQUENCE</scope>
    <source>
        <strain evidence="1">HHB10654</strain>
    </source>
</reference>
<proteinExistence type="predicted"/>
<name>A0ACB8T065_9AGAM</name>
<dbReference type="Proteomes" id="UP000814140">
    <property type="component" value="Unassembled WGS sequence"/>
</dbReference>
<comment type="caution">
    <text evidence="1">The sequence shown here is derived from an EMBL/GenBank/DDBJ whole genome shotgun (WGS) entry which is preliminary data.</text>
</comment>